<dbReference type="Proteomes" id="UP001597052">
    <property type="component" value="Unassembled WGS sequence"/>
</dbReference>
<dbReference type="AlphaFoldDB" id="A0ABD6D265"/>
<dbReference type="InterPro" id="IPR036390">
    <property type="entry name" value="WH_DNA-bd_sf"/>
</dbReference>
<evidence type="ECO:0000313" key="1">
    <source>
        <dbReference type="EMBL" id="MFD1640326.1"/>
    </source>
</evidence>
<organism evidence="1 2">
    <name type="scientific">Halohasta litorea</name>
    <dbReference type="NCBI Taxonomy" id="869891"/>
    <lineage>
        <taxon>Archaea</taxon>
        <taxon>Methanobacteriati</taxon>
        <taxon>Methanobacteriota</taxon>
        <taxon>Stenosarchaea group</taxon>
        <taxon>Halobacteria</taxon>
        <taxon>Halobacteriales</taxon>
        <taxon>Haloferacaceae</taxon>
        <taxon>Halohasta</taxon>
    </lineage>
</organism>
<dbReference type="Gene3D" id="1.10.10.10">
    <property type="entry name" value="Winged helix-like DNA-binding domain superfamily/Winged helix DNA-binding domain"/>
    <property type="match status" value="1"/>
</dbReference>
<dbReference type="InterPro" id="IPR011991">
    <property type="entry name" value="ArsR-like_HTH"/>
</dbReference>
<dbReference type="CDD" id="cd00090">
    <property type="entry name" value="HTH_ARSR"/>
    <property type="match status" value="1"/>
</dbReference>
<protein>
    <submittedName>
        <fullName evidence="1">Winged helix-turn-helix domain-containing protein</fullName>
    </submittedName>
</protein>
<sequence>MTDSLRSTLEDLPPSAKLVYKTLEYEGPLTQGQLAEQSLLPARTVRYALSTLEDEGVVTEELYIQDARKRLYSLAAAQSDDAEESGEFEPSISAVN</sequence>
<reference evidence="1 2" key="1">
    <citation type="journal article" date="2019" name="Int. J. Syst. Evol. Microbiol.">
        <title>The Global Catalogue of Microorganisms (GCM) 10K type strain sequencing project: providing services to taxonomists for standard genome sequencing and annotation.</title>
        <authorList>
            <consortium name="The Broad Institute Genomics Platform"/>
            <consortium name="The Broad Institute Genome Sequencing Center for Infectious Disease"/>
            <person name="Wu L."/>
            <person name="Ma J."/>
        </authorList>
    </citation>
    <scope>NUCLEOTIDE SEQUENCE [LARGE SCALE GENOMIC DNA]</scope>
    <source>
        <strain evidence="1 2">CGMCC 1.10593</strain>
    </source>
</reference>
<keyword evidence="2" id="KW-1185">Reference proteome</keyword>
<name>A0ABD6D265_9EURY</name>
<dbReference type="InterPro" id="IPR036388">
    <property type="entry name" value="WH-like_DNA-bd_sf"/>
</dbReference>
<evidence type="ECO:0000313" key="2">
    <source>
        <dbReference type="Proteomes" id="UP001597052"/>
    </source>
</evidence>
<dbReference type="RefSeq" id="WP_256397331.1">
    <property type="nucleotide sequence ID" value="NZ_JANHDJ010000007.1"/>
</dbReference>
<gene>
    <name evidence="1" type="ORF">ACFSBW_00365</name>
</gene>
<accession>A0ABD6D265</accession>
<dbReference type="Pfam" id="PF13412">
    <property type="entry name" value="HTH_24"/>
    <property type="match status" value="1"/>
</dbReference>
<comment type="caution">
    <text evidence="1">The sequence shown here is derived from an EMBL/GenBank/DDBJ whole genome shotgun (WGS) entry which is preliminary data.</text>
</comment>
<proteinExistence type="predicted"/>
<dbReference type="SUPFAM" id="SSF46785">
    <property type="entry name" value="Winged helix' DNA-binding domain"/>
    <property type="match status" value="1"/>
</dbReference>
<dbReference type="EMBL" id="JBHUDM010000001">
    <property type="protein sequence ID" value="MFD1640326.1"/>
    <property type="molecule type" value="Genomic_DNA"/>
</dbReference>